<keyword evidence="2" id="KW-1185">Reference proteome</keyword>
<organism evidence="1 2">
    <name type="scientific">Jimgerdemannia flammicorona</name>
    <dbReference type="NCBI Taxonomy" id="994334"/>
    <lineage>
        <taxon>Eukaryota</taxon>
        <taxon>Fungi</taxon>
        <taxon>Fungi incertae sedis</taxon>
        <taxon>Mucoromycota</taxon>
        <taxon>Mucoromycotina</taxon>
        <taxon>Endogonomycetes</taxon>
        <taxon>Endogonales</taxon>
        <taxon>Endogonaceae</taxon>
        <taxon>Jimgerdemannia</taxon>
    </lineage>
</organism>
<gene>
    <name evidence="1" type="ORF">BC936DRAFT_144323</name>
</gene>
<accession>A0A432ZXX2</accession>
<dbReference type="OrthoDB" id="10447098at2759"/>
<evidence type="ECO:0000313" key="1">
    <source>
        <dbReference type="EMBL" id="RUO95347.1"/>
    </source>
</evidence>
<dbReference type="EMBL" id="RBNI01031982">
    <property type="protein sequence ID" value="RUO95347.1"/>
    <property type="molecule type" value="Genomic_DNA"/>
</dbReference>
<proteinExistence type="predicted"/>
<comment type="caution">
    <text evidence="1">The sequence shown here is derived from an EMBL/GenBank/DDBJ whole genome shotgun (WGS) entry which is preliminary data.</text>
</comment>
<name>A0A432ZXX2_9FUNG</name>
<reference evidence="1 2" key="1">
    <citation type="journal article" date="2018" name="New Phytol.">
        <title>Phylogenomics of Endogonaceae and evolution of mycorrhizas within Mucoromycota.</title>
        <authorList>
            <person name="Chang Y."/>
            <person name="Desiro A."/>
            <person name="Na H."/>
            <person name="Sandor L."/>
            <person name="Lipzen A."/>
            <person name="Clum A."/>
            <person name="Barry K."/>
            <person name="Grigoriev I.V."/>
            <person name="Martin F.M."/>
            <person name="Stajich J.E."/>
            <person name="Smith M.E."/>
            <person name="Bonito G."/>
            <person name="Spatafora J.W."/>
        </authorList>
    </citation>
    <scope>NUCLEOTIDE SEQUENCE [LARGE SCALE GENOMIC DNA]</scope>
    <source>
        <strain evidence="1 2">GMNB39</strain>
    </source>
</reference>
<dbReference type="Proteomes" id="UP000268093">
    <property type="component" value="Unassembled WGS sequence"/>
</dbReference>
<protein>
    <submittedName>
        <fullName evidence="1">Uncharacterized protein</fullName>
    </submittedName>
</protein>
<evidence type="ECO:0000313" key="2">
    <source>
        <dbReference type="Proteomes" id="UP000268093"/>
    </source>
</evidence>
<dbReference type="AlphaFoldDB" id="A0A432ZXX2"/>
<sequence>MELIKTSPICDDICKTFGETIWLELCAACDKKRDRHAPPDKALAYLNILMTSNIKDTRRAVLEPICSEYNIKEHYDLNYIQTVLNKFITLFELTNNPLLDQRNSEGFFQVHVFGLLIDQLFFDVPALQVVRGEMASRAVSFRKNMSRKLGKPKLASTKLDAALLTRDTWRVELLAMESSLNDSLEGQSKFLSDRRKLARGLKDQLDLVYACLPEDQKSMIVDIEVFGVLTSGEYSRCVHVLQVHL</sequence>